<dbReference type="PRINTS" id="PR00385">
    <property type="entry name" value="P450"/>
</dbReference>
<organism evidence="9 10">
    <name type="scientific">Rhizopus delemar (strain RA 99-880 / ATCC MYA-4621 / FGSC 9543 / NRRL 43880)</name>
    <name type="common">Mucormycosis agent</name>
    <name type="synonym">Rhizopus arrhizus var. delemar</name>
    <dbReference type="NCBI Taxonomy" id="246409"/>
    <lineage>
        <taxon>Eukaryota</taxon>
        <taxon>Fungi</taxon>
        <taxon>Fungi incertae sedis</taxon>
        <taxon>Mucoromycota</taxon>
        <taxon>Mucoromycotina</taxon>
        <taxon>Mucoromycetes</taxon>
        <taxon>Mucorales</taxon>
        <taxon>Mucorineae</taxon>
        <taxon>Rhizopodaceae</taxon>
        <taxon>Rhizopus</taxon>
    </lineage>
</organism>
<dbReference type="GO" id="GO:0004497">
    <property type="term" value="F:monooxygenase activity"/>
    <property type="evidence" value="ECO:0007669"/>
    <property type="project" value="UniProtKB-KW"/>
</dbReference>
<dbReference type="InterPro" id="IPR036396">
    <property type="entry name" value="Cyt_P450_sf"/>
</dbReference>
<evidence type="ECO:0000256" key="8">
    <source>
        <dbReference type="RuleBase" id="RU000461"/>
    </source>
</evidence>
<keyword evidence="5 7" id="KW-0408">Iron</keyword>
<feature type="binding site" description="axial binding residue" evidence="7">
    <location>
        <position position="396"/>
    </location>
    <ligand>
        <name>heme</name>
        <dbReference type="ChEBI" id="CHEBI:30413"/>
    </ligand>
    <ligandPart>
        <name>Fe</name>
        <dbReference type="ChEBI" id="CHEBI:18248"/>
    </ligandPart>
</feature>
<dbReference type="eggNOG" id="KOG0157">
    <property type="taxonomic scope" value="Eukaryota"/>
</dbReference>
<dbReference type="InterPro" id="IPR017972">
    <property type="entry name" value="Cyt_P450_CS"/>
</dbReference>
<evidence type="ECO:0000256" key="2">
    <source>
        <dbReference type="ARBA" id="ARBA00022617"/>
    </source>
</evidence>
<comment type="similarity">
    <text evidence="1 8">Belongs to the cytochrome P450 family.</text>
</comment>
<dbReference type="PANTHER" id="PTHR24291">
    <property type="entry name" value="CYTOCHROME P450 FAMILY 4"/>
    <property type="match status" value="1"/>
</dbReference>
<dbReference type="Proteomes" id="UP000009138">
    <property type="component" value="Unassembled WGS sequence"/>
</dbReference>
<dbReference type="AlphaFoldDB" id="I1CC15"/>
<proteinExistence type="inferred from homology"/>
<dbReference type="InterPro" id="IPR002401">
    <property type="entry name" value="Cyt_P450_E_grp-I"/>
</dbReference>
<dbReference type="EMBL" id="CH476739">
    <property type="protein sequence ID" value="EIE85995.1"/>
    <property type="molecule type" value="Genomic_DNA"/>
</dbReference>
<dbReference type="STRING" id="246409.I1CC15"/>
<sequence>MAFEGLLPLFQKRSKSSYIVAAILLITVKQIYSFFRVPTNLRHLPSVPFFAMAKSFLTCEPPYSRFKRITYPAIQEGNGFYVSKIPTGWTIYVANPVAAKQLLMKSNNFPKSHYGLDSIGEKSTVVQFVGHDNVALSNGEVWKKQRKVMNPVFHRSMPIKTVASLVPLFFSIIEEANESLLTYVYPKKRKGAYAVVKLNAKFDQLIDKKREKLRNGIFSNKPDNEKDLVTLMLEEDISITNEELRHHMALLFLAGDDSVSNTISFCLYNLAKNKRAQQKLREEIINILGDDDMDIVPSLEELKQMKYMNMVIKETLRLDMPLDLLLPRKTVEDMFLADTFIPKDTDIAVDAGALHRDPRSWKDPDEFVPERFEDDGEQKDHEGLTWVPFSNGTRQCIGMNFSLMEQRLVLTMLLRKYEVDVPKDSIHYDHIMYEQPTYICPESLELIFTKRY</sequence>
<name>I1CC15_RHIO9</name>
<dbReference type="InterPro" id="IPR050196">
    <property type="entry name" value="Cytochrome_P450_Monoox"/>
</dbReference>
<dbReference type="SUPFAM" id="SSF48264">
    <property type="entry name" value="Cytochrome P450"/>
    <property type="match status" value="1"/>
</dbReference>
<dbReference type="GO" id="GO:0016705">
    <property type="term" value="F:oxidoreductase activity, acting on paired donors, with incorporation or reduction of molecular oxygen"/>
    <property type="evidence" value="ECO:0007669"/>
    <property type="project" value="InterPro"/>
</dbReference>
<dbReference type="PROSITE" id="PS00086">
    <property type="entry name" value="CYTOCHROME_P450"/>
    <property type="match status" value="1"/>
</dbReference>
<evidence type="ECO:0000256" key="6">
    <source>
        <dbReference type="ARBA" id="ARBA00023033"/>
    </source>
</evidence>
<dbReference type="GO" id="GO:0005506">
    <property type="term" value="F:iron ion binding"/>
    <property type="evidence" value="ECO:0007669"/>
    <property type="project" value="InterPro"/>
</dbReference>
<dbReference type="OrthoDB" id="1470350at2759"/>
<dbReference type="InterPro" id="IPR001128">
    <property type="entry name" value="Cyt_P450"/>
</dbReference>
<evidence type="ECO:0000313" key="10">
    <source>
        <dbReference type="Proteomes" id="UP000009138"/>
    </source>
</evidence>
<gene>
    <name evidence="9" type="ORF">RO3G_10705</name>
</gene>
<keyword evidence="6 8" id="KW-0503">Monooxygenase</keyword>
<dbReference type="PRINTS" id="PR00463">
    <property type="entry name" value="EP450I"/>
</dbReference>
<dbReference type="PANTHER" id="PTHR24291:SF50">
    <property type="entry name" value="BIFUNCTIONAL ALBAFLAVENONE MONOOXYGENASE_TERPENE SYNTHASE"/>
    <property type="match status" value="1"/>
</dbReference>
<evidence type="ECO:0000313" key="9">
    <source>
        <dbReference type="EMBL" id="EIE85995.1"/>
    </source>
</evidence>
<dbReference type="RefSeq" id="XP_067521391.1">
    <property type="nucleotide sequence ID" value="XM_067665290.1"/>
</dbReference>
<evidence type="ECO:0000256" key="4">
    <source>
        <dbReference type="ARBA" id="ARBA00023002"/>
    </source>
</evidence>
<evidence type="ECO:0000256" key="7">
    <source>
        <dbReference type="PIRSR" id="PIRSR602401-1"/>
    </source>
</evidence>
<evidence type="ECO:0000256" key="5">
    <source>
        <dbReference type="ARBA" id="ARBA00023004"/>
    </source>
</evidence>
<dbReference type="Gene3D" id="1.10.630.10">
    <property type="entry name" value="Cytochrome P450"/>
    <property type="match status" value="2"/>
</dbReference>
<keyword evidence="3 7" id="KW-0479">Metal-binding</keyword>
<dbReference type="OMA" id="ILECSNH"/>
<comment type="cofactor">
    <cofactor evidence="7">
        <name>heme</name>
        <dbReference type="ChEBI" id="CHEBI:30413"/>
    </cofactor>
</comment>
<dbReference type="InParanoid" id="I1CC15"/>
<keyword evidence="2 7" id="KW-0349">Heme</keyword>
<keyword evidence="4 8" id="KW-0560">Oxidoreductase</keyword>
<reference evidence="9 10" key="1">
    <citation type="journal article" date="2009" name="PLoS Genet.">
        <title>Genomic analysis of the basal lineage fungus Rhizopus oryzae reveals a whole-genome duplication.</title>
        <authorList>
            <person name="Ma L.-J."/>
            <person name="Ibrahim A.S."/>
            <person name="Skory C."/>
            <person name="Grabherr M.G."/>
            <person name="Burger G."/>
            <person name="Butler M."/>
            <person name="Elias M."/>
            <person name="Idnurm A."/>
            <person name="Lang B.F."/>
            <person name="Sone T."/>
            <person name="Abe A."/>
            <person name="Calvo S.E."/>
            <person name="Corrochano L.M."/>
            <person name="Engels R."/>
            <person name="Fu J."/>
            <person name="Hansberg W."/>
            <person name="Kim J.-M."/>
            <person name="Kodira C.D."/>
            <person name="Koehrsen M.J."/>
            <person name="Liu B."/>
            <person name="Miranda-Saavedra D."/>
            <person name="O'Leary S."/>
            <person name="Ortiz-Castellanos L."/>
            <person name="Poulter R."/>
            <person name="Rodriguez-Romero J."/>
            <person name="Ruiz-Herrera J."/>
            <person name="Shen Y.-Q."/>
            <person name="Zeng Q."/>
            <person name="Galagan J."/>
            <person name="Birren B.W."/>
            <person name="Cuomo C.A."/>
            <person name="Wickes B.L."/>
        </authorList>
    </citation>
    <scope>NUCLEOTIDE SEQUENCE [LARGE SCALE GENOMIC DNA]</scope>
    <source>
        <strain evidence="10">RA 99-880 / ATCC MYA-4621 / FGSC 9543 / NRRL 43880</strain>
    </source>
</reference>
<accession>I1CC15</accession>
<dbReference type="GeneID" id="93617671"/>
<dbReference type="Pfam" id="PF00067">
    <property type="entry name" value="p450"/>
    <property type="match status" value="1"/>
</dbReference>
<evidence type="ECO:0000256" key="3">
    <source>
        <dbReference type="ARBA" id="ARBA00022723"/>
    </source>
</evidence>
<evidence type="ECO:0000256" key="1">
    <source>
        <dbReference type="ARBA" id="ARBA00010617"/>
    </source>
</evidence>
<dbReference type="VEuPathDB" id="FungiDB:RO3G_10705"/>
<protein>
    <recommendedName>
        <fullName evidence="11">Cytochrome P450</fullName>
    </recommendedName>
</protein>
<keyword evidence="10" id="KW-1185">Reference proteome</keyword>
<evidence type="ECO:0008006" key="11">
    <source>
        <dbReference type="Google" id="ProtNLM"/>
    </source>
</evidence>
<dbReference type="GO" id="GO:0020037">
    <property type="term" value="F:heme binding"/>
    <property type="evidence" value="ECO:0007669"/>
    <property type="project" value="InterPro"/>
</dbReference>